<evidence type="ECO:0000313" key="2">
    <source>
        <dbReference type="Proteomes" id="UP000502996"/>
    </source>
</evidence>
<name>A0A6G6WFT4_9ACTN</name>
<keyword evidence="2" id="KW-1185">Reference proteome</keyword>
<dbReference type="AlphaFoldDB" id="A0A6G6WFT4"/>
<organism evidence="1 2">
    <name type="scientific">Nocardioides anomalus</name>
    <dbReference type="NCBI Taxonomy" id="2712223"/>
    <lineage>
        <taxon>Bacteria</taxon>
        <taxon>Bacillati</taxon>
        <taxon>Actinomycetota</taxon>
        <taxon>Actinomycetes</taxon>
        <taxon>Propionibacteriales</taxon>
        <taxon>Nocardioidaceae</taxon>
        <taxon>Nocardioides</taxon>
    </lineage>
</organism>
<reference evidence="1 2" key="1">
    <citation type="submission" date="2020-02" db="EMBL/GenBank/DDBJ databases">
        <title>Full genome sequence of Nocardioides sp. R-3366.</title>
        <authorList>
            <person name="Im W.-T."/>
        </authorList>
    </citation>
    <scope>NUCLEOTIDE SEQUENCE [LARGE SCALE GENOMIC DNA]</scope>
    <source>
        <strain evidence="1 2">R-3366</strain>
    </source>
</reference>
<dbReference type="EMBL" id="CP049257">
    <property type="protein sequence ID" value="QIG44017.1"/>
    <property type="molecule type" value="Genomic_DNA"/>
</dbReference>
<dbReference type="KEGG" id="nano:G5V58_15635"/>
<evidence type="ECO:0000313" key="1">
    <source>
        <dbReference type="EMBL" id="QIG44017.1"/>
    </source>
</evidence>
<dbReference type="InterPro" id="IPR045596">
    <property type="entry name" value="DUF6459"/>
</dbReference>
<dbReference type="Proteomes" id="UP000502996">
    <property type="component" value="Chromosome"/>
</dbReference>
<protein>
    <submittedName>
        <fullName evidence="1">Uncharacterized protein</fullName>
    </submittedName>
</protein>
<gene>
    <name evidence="1" type="ORF">G5V58_15635</name>
</gene>
<dbReference type="RefSeq" id="WP_165234636.1">
    <property type="nucleotide sequence ID" value="NZ_CP049257.1"/>
</dbReference>
<proteinExistence type="predicted"/>
<dbReference type="Pfam" id="PF20060">
    <property type="entry name" value="DUF6459"/>
    <property type="match status" value="1"/>
</dbReference>
<accession>A0A6G6WFT4</accession>
<sequence length="164" mass="18156">MTVTPLRRVPLASVQGTLALDLTPRHAPPAVVRRAARAVVADVVPIDPPRRDHLEQWVHRFVQAAVEIVGGDRPVSQLLRWTSRAVHDDLHRRAVLVARAGGHAPGVQRAQPVRPLVVSVHTSFLTPQVAEASARVRYGARSRAVAVRFEHREEHWVCTALEFA</sequence>